<proteinExistence type="predicted"/>
<accession>A0A9P4LYM5</accession>
<dbReference type="GO" id="GO:0016747">
    <property type="term" value="F:acyltransferase activity, transferring groups other than amino-acyl groups"/>
    <property type="evidence" value="ECO:0007669"/>
    <property type="project" value="InterPro"/>
</dbReference>
<dbReference type="PROSITE" id="PS51186">
    <property type="entry name" value="GNAT"/>
    <property type="match status" value="1"/>
</dbReference>
<dbReference type="PANTHER" id="PTHR43415:SF3">
    <property type="entry name" value="GNAT-FAMILY ACETYLTRANSFERASE"/>
    <property type="match status" value="1"/>
</dbReference>
<evidence type="ECO:0000313" key="3">
    <source>
        <dbReference type="Proteomes" id="UP000799776"/>
    </source>
</evidence>
<dbReference type="SUPFAM" id="SSF55729">
    <property type="entry name" value="Acyl-CoA N-acyltransferases (Nat)"/>
    <property type="match status" value="1"/>
</dbReference>
<comment type="caution">
    <text evidence="2">The sequence shown here is derived from an EMBL/GenBank/DDBJ whole genome shotgun (WGS) entry which is preliminary data.</text>
</comment>
<dbReference type="PANTHER" id="PTHR43415">
    <property type="entry name" value="SPERMIDINE N(1)-ACETYLTRANSFERASE"/>
    <property type="match status" value="1"/>
</dbReference>
<reference evidence="2" key="1">
    <citation type="journal article" date="2020" name="Stud. Mycol.">
        <title>101 Dothideomycetes genomes: a test case for predicting lifestyles and emergence of pathogens.</title>
        <authorList>
            <person name="Haridas S."/>
            <person name="Albert R."/>
            <person name="Binder M."/>
            <person name="Bloem J."/>
            <person name="Labutti K."/>
            <person name="Salamov A."/>
            <person name="Andreopoulos B."/>
            <person name="Baker S."/>
            <person name="Barry K."/>
            <person name="Bills G."/>
            <person name="Bluhm B."/>
            <person name="Cannon C."/>
            <person name="Castanera R."/>
            <person name="Culley D."/>
            <person name="Daum C."/>
            <person name="Ezra D."/>
            <person name="Gonzalez J."/>
            <person name="Henrissat B."/>
            <person name="Kuo A."/>
            <person name="Liang C."/>
            <person name="Lipzen A."/>
            <person name="Lutzoni F."/>
            <person name="Magnuson J."/>
            <person name="Mondo S."/>
            <person name="Nolan M."/>
            <person name="Ohm R."/>
            <person name="Pangilinan J."/>
            <person name="Park H.-J."/>
            <person name="Ramirez L."/>
            <person name="Alfaro M."/>
            <person name="Sun H."/>
            <person name="Tritt A."/>
            <person name="Yoshinaga Y."/>
            <person name="Zwiers L.-H."/>
            <person name="Turgeon B."/>
            <person name="Goodwin S."/>
            <person name="Spatafora J."/>
            <person name="Crous P."/>
            <person name="Grigoriev I."/>
        </authorList>
    </citation>
    <scope>NUCLEOTIDE SEQUENCE</scope>
    <source>
        <strain evidence="2">CBS 121410</strain>
    </source>
</reference>
<keyword evidence="3" id="KW-1185">Reference proteome</keyword>
<evidence type="ECO:0000259" key="1">
    <source>
        <dbReference type="PROSITE" id="PS51186"/>
    </source>
</evidence>
<dbReference type="Gene3D" id="3.40.630.30">
    <property type="match status" value="1"/>
</dbReference>
<dbReference type="Proteomes" id="UP000799776">
    <property type="component" value="Unassembled WGS sequence"/>
</dbReference>
<name>A0A9P4LYM5_9PEZI</name>
<evidence type="ECO:0000313" key="2">
    <source>
        <dbReference type="EMBL" id="KAF2090055.1"/>
    </source>
</evidence>
<dbReference type="InterPro" id="IPR016181">
    <property type="entry name" value="Acyl_CoA_acyltransferase"/>
</dbReference>
<feature type="domain" description="N-acetyltransferase" evidence="1">
    <location>
        <begin position="11"/>
        <end position="153"/>
    </location>
</feature>
<protein>
    <submittedName>
        <fullName evidence="2">Acyl-CoA N-acyltransferase</fullName>
    </submittedName>
</protein>
<sequence length="171" mass="19483">MESDPFKSDRLVYRAVEESDDDFIYSLQRDTFARANSGIAVLKPAGKKRSKDTIGYLTEKTLLAVIICIPNSTTDSEEPDIGIQIEKQHQSLGYGTEAIHWVTHWGFMMAGMHRIAIGTASYNIGAAKLYERIGFVPEGRRREAIWFNGKFHDMLDFSILRHEWDARKDSP</sequence>
<dbReference type="AlphaFoldDB" id="A0A9P4LYM5"/>
<dbReference type="EMBL" id="ML978713">
    <property type="protein sequence ID" value="KAF2090055.1"/>
    <property type="molecule type" value="Genomic_DNA"/>
</dbReference>
<dbReference type="OrthoDB" id="64477at2759"/>
<dbReference type="Pfam" id="PF13302">
    <property type="entry name" value="Acetyltransf_3"/>
    <property type="match status" value="1"/>
</dbReference>
<organism evidence="2 3">
    <name type="scientific">Saccharata proteae CBS 121410</name>
    <dbReference type="NCBI Taxonomy" id="1314787"/>
    <lineage>
        <taxon>Eukaryota</taxon>
        <taxon>Fungi</taxon>
        <taxon>Dikarya</taxon>
        <taxon>Ascomycota</taxon>
        <taxon>Pezizomycotina</taxon>
        <taxon>Dothideomycetes</taxon>
        <taxon>Dothideomycetes incertae sedis</taxon>
        <taxon>Botryosphaeriales</taxon>
        <taxon>Saccharataceae</taxon>
        <taxon>Saccharata</taxon>
    </lineage>
</organism>
<gene>
    <name evidence="2" type="ORF">K490DRAFT_35383</name>
</gene>
<dbReference type="InterPro" id="IPR000182">
    <property type="entry name" value="GNAT_dom"/>
</dbReference>